<organism evidence="1 2">
    <name type="scientific">Nitrosomonas oligotropha</name>
    <dbReference type="NCBI Taxonomy" id="42354"/>
    <lineage>
        <taxon>Bacteria</taxon>
        <taxon>Pseudomonadati</taxon>
        <taxon>Pseudomonadota</taxon>
        <taxon>Betaproteobacteria</taxon>
        <taxon>Nitrosomonadales</taxon>
        <taxon>Nitrosomonadaceae</taxon>
        <taxon>Nitrosomonas</taxon>
    </lineage>
</organism>
<sequence>MTDERKLNVAQPVPGVISAAYPDSSATFVIECILPFILDSRNTLNTRLPFQPVAAYGRMCATWVERNRISNKSILYKFISLCV</sequence>
<gene>
    <name evidence="1" type="ORF">SAMN05216333_10882</name>
</gene>
<reference evidence="2" key="1">
    <citation type="submission" date="2016-10" db="EMBL/GenBank/DDBJ databases">
        <authorList>
            <person name="Varghese N."/>
            <person name="Submissions S."/>
        </authorList>
    </citation>
    <scope>NUCLEOTIDE SEQUENCE [LARGE SCALE GENOMIC DNA]</scope>
    <source>
        <strain evidence="2">Nm76</strain>
    </source>
</reference>
<evidence type="ECO:0000313" key="1">
    <source>
        <dbReference type="EMBL" id="SEO34433.1"/>
    </source>
</evidence>
<proteinExistence type="predicted"/>
<name>A0A1H8NYI3_9PROT</name>
<dbReference type="Proteomes" id="UP000198814">
    <property type="component" value="Unassembled WGS sequence"/>
</dbReference>
<dbReference type="AlphaFoldDB" id="A0A1H8NYI3"/>
<protein>
    <submittedName>
        <fullName evidence="1">Uncharacterized protein</fullName>
    </submittedName>
</protein>
<keyword evidence="2" id="KW-1185">Reference proteome</keyword>
<accession>A0A1H8NYI3</accession>
<evidence type="ECO:0000313" key="2">
    <source>
        <dbReference type="Proteomes" id="UP000198814"/>
    </source>
</evidence>
<dbReference type="EMBL" id="FODO01000008">
    <property type="protein sequence ID" value="SEO34433.1"/>
    <property type="molecule type" value="Genomic_DNA"/>
</dbReference>